<dbReference type="AlphaFoldDB" id="A0A4Y7L021"/>
<keyword evidence="1" id="KW-0863">Zinc-finger</keyword>
<dbReference type="SMART" id="SM00184">
    <property type="entry name" value="RING"/>
    <property type="match status" value="2"/>
</dbReference>
<keyword evidence="2" id="KW-0472">Membrane</keyword>
<dbReference type="EMBL" id="CM010723">
    <property type="protein sequence ID" value="RZC78506.1"/>
    <property type="molecule type" value="Genomic_DNA"/>
</dbReference>
<evidence type="ECO:0000313" key="4">
    <source>
        <dbReference type="EMBL" id="RZC78506.1"/>
    </source>
</evidence>
<dbReference type="InterPro" id="IPR001841">
    <property type="entry name" value="Znf_RING"/>
</dbReference>
<feature type="domain" description="RING-type" evidence="3">
    <location>
        <begin position="309"/>
        <end position="351"/>
    </location>
</feature>
<evidence type="ECO:0000259" key="3">
    <source>
        <dbReference type="PROSITE" id="PS50089"/>
    </source>
</evidence>
<keyword evidence="2" id="KW-0812">Transmembrane</keyword>
<dbReference type="PROSITE" id="PS50089">
    <property type="entry name" value="ZF_RING_2"/>
    <property type="match status" value="2"/>
</dbReference>
<keyword evidence="1" id="KW-0479">Metal-binding</keyword>
<dbReference type="SUPFAM" id="SSF57850">
    <property type="entry name" value="RING/U-box"/>
    <property type="match status" value="2"/>
</dbReference>
<dbReference type="Proteomes" id="UP000316621">
    <property type="component" value="Chromosome 9"/>
</dbReference>
<dbReference type="InterPro" id="IPR045899">
    <property type="entry name" value="ATL71-like"/>
</dbReference>
<dbReference type="CDD" id="cd16461">
    <property type="entry name" value="RING-H2_EL5-like"/>
    <property type="match status" value="2"/>
</dbReference>
<keyword evidence="1" id="KW-0862">Zinc</keyword>
<organism evidence="4 5">
    <name type="scientific">Papaver somniferum</name>
    <name type="common">Opium poppy</name>
    <dbReference type="NCBI Taxonomy" id="3469"/>
    <lineage>
        <taxon>Eukaryota</taxon>
        <taxon>Viridiplantae</taxon>
        <taxon>Streptophyta</taxon>
        <taxon>Embryophyta</taxon>
        <taxon>Tracheophyta</taxon>
        <taxon>Spermatophyta</taxon>
        <taxon>Magnoliopsida</taxon>
        <taxon>Ranunculales</taxon>
        <taxon>Papaveraceae</taxon>
        <taxon>Papaveroideae</taxon>
        <taxon>Papaver</taxon>
    </lineage>
</organism>
<keyword evidence="2" id="KW-1133">Transmembrane helix</keyword>
<dbReference type="InterPro" id="IPR013083">
    <property type="entry name" value="Znf_RING/FYVE/PHD"/>
</dbReference>
<dbReference type="Gene3D" id="3.30.40.10">
    <property type="entry name" value="Zinc/RING finger domain, C3HC4 (zinc finger)"/>
    <property type="match status" value="2"/>
</dbReference>
<proteinExistence type="predicted"/>
<feature type="domain" description="RING-type" evidence="3">
    <location>
        <begin position="94"/>
        <end position="136"/>
    </location>
</feature>
<dbReference type="Gramene" id="RZC78506">
    <property type="protein sequence ID" value="RZC78506"/>
    <property type="gene ID" value="C5167_002699"/>
</dbReference>
<accession>A0A4Y7L021</accession>
<evidence type="ECO:0000256" key="1">
    <source>
        <dbReference type="PROSITE-ProRule" id="PRU00175"/>
    </source>
</evidence>
<protein>
    <recommendedName>
        <fullName evidence="3">RING-type domain-containing protein</fullName>
    </recommendedName>
</protein>
<dbReference type="Pfam" id="PF13639">
    <property type="entry name" value="zf-RING_2"/>
    <property type="match status" value="2"/>
</dbReference>
<feature type="transmembrane region" description="Helical" evidence="2">
    <location>
        <begin position="16"/>
        <end position="40"/>
    </location>
</feature>
<evidence type="ECO:0000256" key="2">
    <source>
        <dbReference type="SAM" id="Phobius"/>
    </source>
</evidence>
<name>A0A4Y7L021_PAPSO</name>
<dbReference type="PANTHER" id="PTHR46719:SF7">
    <property type="entry name" value="RING-H2 FINGER PROTEIN ATL71-RELATED"/>
    <property type="match status" value="1"/>
</dbReference>
<evidence type="ECO:0000313" key="5">
    <source>
        <dbReference type="Proteomes" id="UP000316621"/>
    </source>
</evidence>
<dbReference type="GO" id="GO:0008270">
    <property type="term" value="F:zinc ion binding"/>
    <property type="evidence" value="ECO:0007669"/>
    <property type="project" value="UniProtKB-KW"/>
</dbReference>
<keyword evidence="5" id="KW-1185">Reference proteome</keyword>
<reference evidence="4 5" key="1">
    <citation type="journal article" date="2018" name="Science">
        <title>The opium poppy genome and morphinan production.</title>
        <authorList>
            <person name="Guo L."/>
            <person name="Winzer T."/>
            <person name="Yang X."/>
            <person name="Li Y."/>
            <person name="Ning Z."/>
            <person name="He Z."/>
            <person name="Teodor R."/>
            <person name="Lu Y."/>
            <person name="Bowser T.A."/>
            <person name="Graham I.A."/>
            <person name="Ye K."/>
        </authorList>
    </citation>
    <scope>NUCLEOTIDE SEQUENCE [LARGE SCALE GENOMIC DNA]</scope>
    <source>
        <strain evidence="5">cv. HN1</strain>
        <tissue evidence="4">Leaves</tissue>
    </source>
</reference>
<feature type="transmembrane region" description="Helical" evidence="2">
    <location>
        <begin position="232"/>
        <end position="255"/>
    </location>
</feature>
<dbReference type="OMA" id="GIWHEIN"/>
<dbReference type="PANTHER" id="PTHR46719">
    <property type="entry name" value="TRANSCRIPTION FACTOR C2H2 FAMILY-RELATED"/>
    <property type="match status" value="1"/>
</dbReference>
<sequence length="374" mass="41017">MNSATLSDEQPGAGGFFYFIGITVGVLGIIVSIVIAYHYFARNRNPTQPPRQILSDQSVSIGVGLDKAILDKYPELLYAEVTTQNNKHNASSCCSICLADYANNDTLRLLPNCGHLFHLKCVDPWLLQHPSCPICRSSPMTTPQLAPSSQMVSLVNRMQSIPDYYINLSLSSSSYASPLFCHFPKSRVVSPTYGVTALPRTVLSTYPPSLQSFRLEMNSAALSDGEPRAGEFFYFVGITVGVLGIIVTAAITYHYCARILNPTQPPQQILSDQSVSIGVGLDKAILDNYPELLYAEVTTQNKHNACSCCSICLADYDNTDTLRLLPDCGHLFHLKCVDPWLLQHPSCPICRSSPMTTPQLAPSSQMVSLVNRMV</sequence>
<gene>
    <name evidence="4" type="ORF">C5167_002699</name>
</gene>